<dbReference type="OrthoDB" id="9775854at2"/>
<dbReference type="EMBL" id="CP020867">
    <property type="protein sequence ID" value="ARJ56810.1"/>
    <property type="molecule type" value="Genomic_DNA"/>
</dbReference>
<proteinExistence type="predicted"/>
<reference evidence="1 2" key="1">
    <citation type="submission" date="2017-04" db="EMBL/GenBank/DDBJ databases">
        <title>Complete genome sequence of the Campylobacter cuniculorum type strain LMG24588.</title>
        <authorList>
            <person name="Miller W.G."/>
            <person name="Yee E."/>
            <person name="Revez J."/>
            <person name="Bono J.L."/>
            <person name="Rossi M."/>
        </authorList>
    </citation>
    <scope>NUCLEOTIDE SEQUENCE [LARGE SCALE GENOMIC DNA]</scope>
    <source>
        <strain evidence="1 2">LMG 24588</strain>
    </source>
</reference>
<dbReference type="EC" id="3.6.1.23" evidence="1"/>
<dbReference type="Gene3D" id="1.10.4010.10">
    <property type="entry name" value="Type II deoxyuridine triphosphatase"/>
    <property type="match status" value="1"/>
</dbReference>
<evidence type="ECO:0000313" key="2">
    <source>
        <dbReference type="Proteomes" id="UP000192902"/>
    </source>
</evidence>
<dbReference type="AlphaFoldDB" id="A0A1W6BXP2"/>
<dbReference type="Proteomes" id="UP000192902">
    <property type="component" value="Chromosome"/>
</dbReference>
<dbReference type="Pfam" id="PF08761">
    <property type="entry name" value="dUTPase_2"/>
    <property type="match status" value="1"/>
</dbReference>
<evidence type="ECO:0000313" key="1">
    <source>
        <dbReference type="EMBL" id="ARJ56810.1"/>
    </source>
</evidence>
<organism evidence="1 2">
    <name type="scientific">Campylobacter cuniculorum DSM 23162 = LMG 24588</name>
    <dbReference type="NCBI Taxonomy" id="1121267"/>
    <lineage>
        <taxon>Bacteria</taxon>
        <taxon>Pseudomonadati</taxon>
        <taxon>Campylobacterota</taxon>
        <taxon>Epsilonproteobacteria</taxon>
        <taxon>Campylobacterales</taxon>
        <taxon>Campylobacteraceae</taxon>
        <taxon>Campylobacter</taxon>
    </lineage>
</organism>
<name>A0A1W6BXP2_9BACT</name>
<gene>
    <name evidence="1" type="primary">dut</name>
    <name evidence="1" type="ORF">CCUN_1217</name>
</gene>
<dbReference type="KEGG" id="ccun:CCUN_1217"/>
<dbReference type="InterPro" id="IPR014871">
    <property type="entry name" value="dUTPase/dCTP_pyrophosphatase"/>
</dbReference>
<dbReference type="CDD" id="cd11527">
    <property type="entry name" value="NTP-PPase_dUTPase"/>
    <property type="match status" value="1"/>
</dbReference>
<protein>
    <submittedName>
        <fullName evidence="1">dUTPase, dimeric</fullName>
        <ecNumber evidence="1">3.6.1.23</ecNumber>
    </submittedName>
</protein>
<dbReference type="GO" id="GO:0004170">
    <property type="term" value="F:dUTP diphosphatase activity"/>
    <property type="evidence" value="ECO:0007669"/>
    <property type="project" value="UniProtKB-EC"/>
</dbReference>
<dbReference type="RefSeq" id="WP_027305683.1">
    <property type="nucleotide sequence ID" value="NZ_CP020867.1"/>
</dbReference>
<accession>A0A1W6BXP2</accession>
<dbReference type="SUPFAM" id="SSF101386">
    <property type="entry name" value="all-alpha NTP pyrophosphatases"/>
    <property type="match status" value="1"/>
</dbReference>
<sequence length="230" mass="27350">MQENEILENMLKLQQKLNDETNGLGWENGYTKEGKLISFRRCIYMECAELMDSFTWKHWKNIHTPTNWENVRIEIVDIWHFILSLVLETYHNKHHRDFNFIAMELSSINVFKDFCKEESTPNENDIYGILNDIELIIHKCSGFGLDLCELLSAYFTLSIKCGLNLESLYKIYIGKNVLNAFRQDHGYKEGLYKKKWNGKEDNEVLNEILKNEFSYDAIYQSLKKYYEKVL</sequence>
<dbReference type="STRING" id="1121267.CCUN_1217"/>
<dbReference type="eggNOG" id="COG4508">
    <property type="taxonomic scope" value="Bacteria"/>
</dbReference>
<keyword evidence="1" id="KW-0378">Hydrolase</keyword>